<dbReference type="CDD" id="cd12821">
    <property type="entry name" value="EcCorA_ZntB-like"/>
    <property type="match status" value="1"/>
</dbReference>
<dbReference type="GO" id="GO:0015095">
    <property type="term" value="F:magnesium ion transmembrane transporter activity"/>
    <property type="evidence" value="ECO:0007669"/>
    <property type="project" value="TreeGrafter"/>
</dbReference>
<dbReference type="GO" id="GO:0015087">
    <property type="term" value="F:cobalt ion transmembrane transporter activity"/>
    <property type="evidence" value="ECO:0007669"/>
    <property type="project" value="TreeGrafter"/>
</dbReference>
<sequence length="389" mass="45799">MIHRNLRYMTGWEWHVLQLQHKPLTHEPQIKFESNKIKEDKRFSGEKYELMRTHPDVSQWIESSYDRITNNIVMQHVENHGVVVHGTILIQLSEDTKDIAPFHFWLSSNKLITMQTDTRIPLRLQNLDHLPLYEQCHSAPEAFFCMIGILLESLDIGLDQFEERLGQLELDMRERNRKDLLDDIIERRYELLHYSHLYLPIREVEGLAKEAFLDTLTASASYIRIQHRFNRIDSLLKHYAMEIDTLISVDDALSNFRGNEIIRTLTIFTVICLPITLFGAIWGSNFIWLPFKNEPLGFLYTLGAILIITSFIYFLLWKRGWTGDILMHRKKSKQLSKLSINILKPLELEEFSQLPSRKSRNKKEKNLGNLESVVTEYANDKPLPSRKLR</sequence>
<dbReference type="Proteomes" id="UP001056756">
    <property type="component" value="Chromosome"/>
</dbReference>
<dbReference type="AlphaFoldDB" id="A0A9J6ZK49"/>
<dbReference type="Gene3D" id="1.20.58.340">
    <property type="entry name" value="Magnesium transport protein CorA, transmembrane region"/>
    <property type="match status" value="1"/>
</dbReference>
<evidence type="ECO:0000256" key="3">
    <source>
        <dbReference type="ARBA" id="ARBA00022448"/>
    </source>
</evidence>
<proteinExistence type="inferred from homology"/>
<evidence type="ECO:0000256" key="8">
    <source>
        <dbReference type="SAM" id="Coils"/>
    </source>
</evidence>
<gene>
    <name evidence="10" type="ORF">NAG76_10515</name>
</gene>
<dbReference type="GO" id="GO:0050897">
    <property type="term" value="F:cobalt ion binding"/>
    <property type="evidence" value="ECO:0007669"/>
    <property type="project" value="TreeGrafter"/>
</dbReference>
<feature type="coiled-coil region" evidence="8">
    <location>
        <begin position="151"/>
        <end position="178"/>
    </location>
</feature>
<dbReference type="SUPFAM" id="SSF143865">
    <property type="entry name" value="CorA soluble domain-like"/>
    <property type="match status" value="1"/>
</dbReference>
<feature type="transmembrane region" description="Helical" evidence="9">
    <location>
        <begin position="265"/>
        <end position="291"/>
    </location>
</feature>
<evidence type="ECO:0000256" key="2">
    <source>
        <dbReference type="ARBA" id="ARBA00009765"/>
    </source>
</evidence>
<keyword evidence="6 9" id="KW-1133">Transmembrane helix</keyword>
<dbReference type="GO" id="GO:0005886">
    <property type="term" value="C:plasma membrane"/>
    <property type="evidence" value="ECO:0007669"/>
    <property type="project" value="UniProtKB-SubCell"/>
</dbReference>
<comment type="similarity">
    <text evidence="2">Belongs to the CorA metal ion transporter (MIT) (TC 1.A.35) family.</text>
</comment>
<evidence type="ECO:0000256" key="6">
    <source>
        <dbReference type="ARBA" id="ARBA00022989"/>
    </source>
</evidence>
<dbReference type="PANTHER" id="PTHR46494">
    <property type="entry name" value="CORA FAMILY METAL ION TRANSPORTER (EUROFUNG)"/>
    <property type="match status" value="1"/>
</dbReference>
<dbReference type="PANTHER" id="PTHR46494:SF2">
    <property type="entry name" value="MAGNESIUM TRANSPORT PROTEIN CORA"/>
    <property type="match status" value="1"/>
</dbReference>
<dbReference type="InterPro" id="IPR045863">
    <property type="entry name" value="CorA_TM1_TM2"/>
</dbReference>
<accession>A0A9J6ZK49</accession>
<organism evidence="10 11">
    <name type="scientific">Candidatus Pristimantibacillus lignocellulolyticus</name>
    <dbReference type="NCBI Taxonomy" id="2994561"/>
    <lineage>
        <taxon>Bacteria</taxon>
        <taxon>Bacillati</taxon>
        <taxon>Bacillota</taxon>
        <taxon>Bacilli</taxon>
        <taxon>Bacillales</taxon>
        <taxon>Paenibacillaceae</taxon>
        <taxon>Candidatus Pristimantibacillus</taxon>
    </lineage>
</organism>
<evidence type="ECO:0000256" key="1">
    <source>
        <dbReference type="ARBA" id="ARBA00004651"/>
    </source>
</evidence>
<name>A0A9J6ZK49_9BACL</name>
<evidence type="ECO:0000313" key="10">
    <source>
        <dbReference type="EMBL" id="URN96621.1"/>
    </source>
</evidence>
<dbReference type="InterPro" id="IPR002523">
    <property type="entry name" value="MgTranspt_CorA/ZnTranspt_ZntB"/>
</dbReference>
<comment type="subcellular location">
    <subcellularLocation>
        <location evidence="1">Cell membrane</location>
        <topology evidence="1">Multi-pass membrane protein</topology>
    </subcellularLocation>
</comment>
<dbReference type="KEGG" id="plig:NAG76_10515"/>
<dbReference type="Pfam" id="PF01544">
    <property type="entry name" value="CorA"/>
    <property type="match status" value="1"/>
</dbReference>
<keyword evidence="4" id="KW-1003">Cell membrane</keyword>
<feature type="transmembrane region" description="Helical" evidence="9">
    <location>
        <begin position="297"/>
        <end position="317"/>
    </location>
</feature>
<evidence type="ECO:0000256" key="5">
    <source>
        <dbReference type="ARBA" id="ARBA00022692"/>
    </source>
</evidence>
<keyword evidence="7 9" id="KW-0472">Membrane</keyword>
<keyword evidence="5 9" id="KW-0812">Transmembrane</keyword>
<evidence type="ECO:0000256" key="4">
    <source>
        <dbReference type="ARBA" id="ARBA00022475"/>
    </source>
</evidence>
<evidence type="ECO:0000256" key="7">
    <source>
        <dbReference type="ARBA" id="ARBA00023136"/>
    </source>
</evidence>
<evidence type="ECO:0000313" key="11">
    <source>
        <dbReference type="Proteomes" id="UP001056756"/>
    </source>
</evidence>
<dbReference type="GO" id="GO:0000287">
    <property type="term" value="F:magnesium ion binding"/>
    <property type="evidence" value="ECO:0007669"/>
    <property type="project" value="TreeGrafter"/>
</dbReference>
<keyword evidence="8" id="KW-0175">Coiled coil</keyword>
<reference evidence="10" key="1">
    <citation type="submission" date="2022-05" db="EMBL/GenBank/DDBJ databases">
        <title>Novel bacterial taxa in a minimal lignocellulolytic consortium and its capacity to transform plastics disclosed by genome-resolved metagenomics.</title>
        <authorList>
            <person name="Rodriguez C.A.D."/>
            <person name="Diaz-Garcia L."/>
            <person name="Herrera K."/>
            <person name="Tarazona N.A."/>
            <person name="Sproer C."/>
            <person name="Overmann J."/>
            <person name="Jimenez D.J."/>
        </authorList>
    </citation>
    <scope>NUCLEOTIDE SEQUENCE</scope>
    <source>
        <strain evidence="10">MAG5</strain>
    </source>
</reference>
<dbReference type="EMBL" id="CP097899">
    <property type="protein sequence ID" value="URN96621.1"/>
    <property type="molecule type" value="Genomic_DNA"/>
</dbReference>
<protein>
    <submittedName>
        <fullName evidence="10">Magnesium transporter CorA family protein</fullName>
    </submittedName>
</protein>
<keyword evidence="3" id="KW-0813">Transport</keyword>
<dbReference type="SUPFAM" id="SSF144083">
    <property type="entry name" value="Magnesium transport protein CorA, transmembrane region"/>
    <property type="match status" value="1"/>
</dbReference>
<evidence type="ECO:0000256" key="9">
    <source>
        <dbReference type="SAM" id="Phobius"/>
    </source>
</evidence>
<dbReference type="InterPro" id="IPR045861">
    <property type="entry name" value="CorA_cytoplasmic_dom"/>
</dbReference>